<evidence type="ECO:0000313" key="2">
    <source>
        <dbReference type="EMBL" id="MCL1137075.1"/>
    </source>
</evidence>
<name>A0A9X2CG52_9GAMM</name>
<dbReference type="EMBL" id="JAKILB010000001">
    <property type="protein sequence ID" value="MCL1137075.1"/>
    <property type="molecule type" value="Genomic_DNA"/>
</dbReference>
<feature type="transmembrane region" description="Helical" evidence="1">
    <location>
        <begin position="22"/>
        <end position="43"/>
    </location>
</feature>
<feature type="transmembrane region" description="Helical" evidence="1">
    <location>
        <begin position="55"/>
        <end position="75"/>
    </location>
</feature>
<dbReference type="RefSeq" id="WP_248948007.1">
    <property type="nucleotide sequence ID" value="NZ_JAKILB010000001.1"/>
</dbReference>
<evidence type="ECO:0000313" key="3">
    <source>
        <dbReference type="Proteomes" id="UP001139293"/>
    </source>
</evidence>
<keyword evidence="1" id="KW-0812">Transmembrane</keyword>
<sequence length="135" mass="15105">MLAAELFSQQYLTEKRFPLKNFAWLLIFVPAVCSCFLVVMAILHYLHVIESANLLVNMMFALLGLNLVAGVAIAIRTSGNLPYLLFGNLLFFIIFVFSIATVNTHNCDHHTADKASQFSSPILGKELDFSDYVTE</sequence>
<dbReference type="Proteomes" id="UP001139293">
    <property type="component" value="Unassembled WGS sequence"/>
</dbReference>
<keyword evidence="3" id="KW-1185">Reference proteome</keyword>
<comment type="caution">
    <text evidence="2">The sequence shown here is derived from an EMBL/GenBank/DDBJ whole genome shotgun (WGS) entry which is preliminary data.</text>
</comment>
<keyword evidence="1" id="KW-0472">Membrane</keyword>
<proteinExistence type="predicted"/>
<keyword evidence="1" id="KW-1133">Transmembrane helix</keyword>
<gene>
    <name evidence="2" type="ORF">L2740_00595</name>
</gene>
<evidence type="ECO:0000256" key="1">
    <source>
        <dbReference type="SAM" id="Phobius"/>
    </source>
</evidence>
<organism evidence="2 3">
    <name type="scientific">Shewanella pneumatophori</name>
    <dbReference type="NCBI Taxonomy" id="314092"/>
    <lineage>
        <taxon>Bacteria</taxon>
        <taxon>Pseudomonadati</taxon>
        <taxon>Pseudomonadota</taxon>
        <taxon>Gammaproteobacteria</taxon>
        <taxon>Alteromonadales</taxon>
        <taxon>Shewanellaceae</taxon>
        <taxon>Shewanella</taxon>
    </lineage>
</organism>
<reference evidence="2" key="1">
    <citation type="submission" date="2022-01" db="EMBL/GenBank/DDBJ databases">
        <title>Whole genome-based taxonomy of the Shewanellaceae.</title>
        <authorList>
            <person name="Martin-Rodriguez A.J."/>
        </authorList>
    </citation>
    <scope>NUCLEOTIDE SEQUENCE</scope>
    <source>
        <strain evidence="2">KCTC 23973</strain>
    </source>
</reference>
<dbReference type="AlphaFoldDB" id="A0A9X2CG52"/>
<feature type="transmembrane region" description="Helical" evidence="1">
    <location>
        <begin position="81"/>
        <end position="102"/>
    </location>
</feature>
<protein>
    <submittedName>
        <fullName evidence="2">Uncharacterized protein</fullName>
    </submittedName>
</protein>
<accession>A0A9X2CG52</accession>